<dbReference type="Pfam" id="PF13476">
    <property type="entry name" value="AAA_23"/>
    <property type="match status" value="1"/>
</dbReference>
<keyword evidence="4" id="KW-1185">Reference proteome</keyword>
<reference evidence="4" key="1">
    <citation type="submission" date="2023-07" db="EMBL/GenBank/DDBJ databases">
        <title>Molecular identification of indigenous halophilic bacteria isolated from red sea cost, biodegradation of synthetic dyes and assessment of degraded metabolite toxicity.</title>
        <authorList>
            <person name="Chaieb K."/>
            <person name="Altayb H.N."/>
        </authorList>
    </citation>
    <scope>NUCLEOTIDE SEQUENCE [LARGE SCALE GENOMIC DNA]</scope>
    <source>
        <strain evidence="4">K20</strain>
    </source>
</reference>
<dbReference type="InterPro" id="IPR027417">
    <property type="entry name" value="P-loop_NTPase"/>
</dbReference>
<evidence type="ECO:0000256" key="1">
    <source>
        <dbReference type="SAM" id="Coils"/>
    </source>
</evidence>
<gene>
    <name evidence="3" type="ORF">LDJ79_00815</name>
</gene>
<sequence length="1012" mass="113668">MRPIKLTIQAFGPFAGQEEVCFDEFGVAPLFLINGPTGAGKSSILDAICYALYGETTGNERSGDQMRCDYADSQLITEATFEFALGQKRYIVTRSPDQEVPKKRGEGFTRKAHAVTLVELKSDDSEVLLANKPSPVKKAIEELLGLEANQFRQVMVLPQGRFRELLLANSKDREAIFGQLFQTHIYTQIEKSLFDKAVGIRREKDQFDQQIKGALNVASLENEAQLKQELELTAPLVADHEKAYQTQQKVRDELKQQLVQGQQLVGKFNQRESLNQEFAVLNAQSEQVAAQKAHVKRALQARELMSSYQQFQSAAEQLKSTQDKLEKASQTLKLSESSLQQADQVAKLARKNAEQIPEKNKALFEAQSLERNLRTIAEHEAQRLAADQSVNAAKEQRAVLESRIAKGEIHVKEKRAELESMTAQVAQIDSKQWQVNSLQQQIELRTKEQTLHSQLQTLLVEQSKVQANVTQAKTETEQSRRQANQLELQWHRNQAAILAATLEDDSPCPVCGSQSHPCPAEPQGDVVTKEQVDEARHVQQQRYDREVAATAALQKVEQQLTHVNDELQQVIKQLEGVVSLDELRQSKQALEAELEKLRTLNVAHHNDMLIKAEQKLLALREEYNKQLNVIEQAQQQQTRLQAELDALTQSLSPDLNTLDKVLAYKASLEQEIAQLTLAEQQAQQAWVNTQSQLSAARSTFESFTEQQQQWMNEVAKKQAVWDKELTESVFTSVEEYQQSLLDNQEREKLEATINEHESRLSRLQGQLEALNKELAEQIKPELDDIEHQVAQCQNAVNHAFEQFTQAKSKLDNLNQVTQKLQNLYSKNAQLEAQYQVIGTLSDIANGRTGAKVSLHRFVLGVLLDDVLIQASQRLQRMSKGRYVLRRKQERAKGNAGSGLDLMVEDGYTGKWRDVATLSGGESFMAALSLALGVSDVVQSYSGGVRLDTLFIDEGFGSLDPESLDLAIQTLVDLQQGGRTIGIISHVTELKEQISLRLDITPTRKGSSVALHK</sequence>
<feature type="domain" description="Rad50/SbcC-type AAA" evidence="2">
    <location>
        <begin position="5"/>
        <end position="217"/>
    </location>
</feature>
<dbReference type="InterPro" id="IPR038729">
    <property type="entry name" value="Rad50/SbcC_AAA"/>
</dbReference>
<dbReference type="EMBL" id="JAIWIU010000004">
    <property type="protein sequence ID" value="MCA2014630.1"/>
    <property type="molecule type" value="Genomic_DNA"/>
</dbReference>
<organism evidence="3 4">
    <name type="scientific">Vibrio tritonius</name>
    <dbReference type="NCBI Taxonomy" id="1435069"/>
    <lineage>
        <taxon>Bacteria</taxon>
        <taxon>Pseudomonadati</taxon>
        <taxon>Pseudomonadota</taxon>
        <taxon>Gammaproteobacteria</taxon>
        <taxon>Vibrionales</taxon>
        <taxon>Vibrionaceae</taxon>
        <taxon>Vibrio</taxon>
    </lineage>
</organism>
<dbReference type="Proteomes" id="UP001199044">
    <property type="component" value="Unassembled WGS sequence"/>
</dbReference>
<dbReference type="Gene3D" id="3.40.50.300">
    <property type="entry name" value="P-loop containing nucleotide triphosphate hydrolases"/>
    <property type="match status" value="2"/>
</dbReference>
<protein>
    <submittedName>
        <fullName evidence="3">SMC family ATPase</fullName>
    </submittedName>
</protein>
<feature type="coiled-coil region" evidence="1">
    <location>
        <begin position="553"/>
        <end position="685"/>
    </location>
</feature>
<accession>A0ABS7YK38</accession>
<evidence type="ECO:0000313" key="4">
    <source>
        <dbReference type="Proteomes" id="UP001199044"/>
    </source>
</evidence>
<comment type="caution">
    <text evidence="3">The sequence shown here is derived from an EMBL/GenBank/DDBJ whole genome shotgun (WGS) entry which is preliminary data.</text>
</comment>
<feature type="coiled-coil region" evidence="1">
    <location>
        <begin position="376"/>
        <end position="431"/>
    </location>
</feature>
<feature type="coiled-coil region" evidence="1">
    <location>
        <begin position="803"/>
        <end position="833"/>
    </location>
</feature>
<feature type="coiled-coil region" evidence="1">
    <location>
        <begin position="237"/>
        <end position="338"/>
    </location>
</feature>
<dbReference type="Pfam" id="PF13558">
    <property type="entry name" value="SbcC_Walker_B"/>
    <property type="match status" value="1"/>
</dbReference>
<evidence type="ECO:0000259" key="2">
    <source>
        <dbReference type="Pfam" id="PF13476"/>
    </source>
</evidence>
<dbReference type="PANTHER" id="PTHR32114">
    <property type="entry name" value="ABC TRANSPORTER ABCH.3"/>
    <property type="match status" value="1"/>
</dbReference>
<feature type="coiled-coil region" evidence="1">
    <location>
        <begin position="746"/>
        <end position="773"/>
    </location>
</feature>
<evidence type="ECO:0000313" key="3">
    <source>
        <dbReference type="EMBL" id="MCA2014630.1"/>
    </source>
</evidence>
<dbReference type="RefSeq" id="WP_225249249.1">
    <property type="nucleotide sequence ID" value="NZ_JAIWIU010000004.1"/>
</dbReference>
<keyword evidence="1" id="KW-0175">Coiled coil</keyword>
<dbReference type="PANTHER" id="PTHR32114:SF2">
    <property type="entry name" value="ABC TRANSPORTER ABCH.3"/>
    <property type="match status" value="1"/>
</dbReference>
<proteinExistence type="predicted"/>
<dbReference type="SUPFAM" id="SSF52540">
    <property type="entry name" value="P-loop containing nucleoside triphosphate hydrolases"/>
    <property type="match status" value="1"/>
</dbReference>
<name>A0ABS7YK38_9VIBR</name>